<name>A0ACD4DD97_9NOCA</name>
<sequence>MTSVRVRSGPAGSVGAPALCRITVLARHTEVDLALPVDVPVALLLPGLVDLVAGHRRDNEFDATPERTRPDAWTLGRLGREPLSGALTLDEHGIRDGEMLVLGDAGSPAPPPLFDDVMYSVAASDRESVPWGSGPAGLIAAILAPLTVAVGCAPSLFLPDGITRIVTGVVCAALSLVLVPTSAILTRLHGDDRTATAVGLCSLPTAFTAGAVLVPGGIGAPGLLLGATLTGVVAVFALRVVRTGVTVFTALAAISAALALGSVLATTLDVGVRALGAGGVVAAVVLAGLAPRLAGVAARLPIPSVPAPGAPLDPETTGDGTAGSGATGSGTELPSLDELEARAARARAYLTGVLYAVVALATAGAWLAALPVDGDPFLPGIGLGVAAAAVLMFRGRTYTAAAQAAPLVAGGAVLLLGLLAGAAVFAVAPPWVVFGAAVTSACGAFLLGVVAPRRTFTPVHRRIAEIVEYACIAAVVPSACWVADLYSAVRGL</sequence>
<organism evidence="1 2">
    <name type="scientific">Rhodococcus sacchari</name>
    <dbReference type="NCBI Taxonomy" id="2962047"/>
    <lineage>
        <taxon>Bacteria</taxon>
        <taxon>Bacillati</taxon>
        <taxon>Actinomycetota</taxon>
        <taxon>Actinomycetes</taxon>
        <taxon>Mycobacteriales</taxon>
        <taxon>Nocardiaceae</taxon>
        <taxon>Rhodococcus</taxon>
    </lineage>
</organism>
<reference evidence="1" key="1">
    <citation type="submission" date="2022-10" db="EMBL/GenBank/DDBJ databases">
        <title>Rhodococcus ferula Z13 complete genome.</title>
        <authorList>
            <person name="Long X."/>
            <person name="Zang M."/>
        </authorList>
    </citation>
    <scope>NUCLEOTIDE SEQUENCE</scope>
    <source>
        <strain evidence="1">Z13</strain>
    </source>
</reference>
<evidence type="ECO:0000313" key="2">
    <source>
        <dbReference type="Proteomes" id="UP001156484"/>
    </source>
</evidence>
<dbReference type="Proteomes" id="UP001156484">
    <property type="component" value="Chromosome"/>
</dbReference>
<proteinExistence type="predicted"/>
<gene>
    <name evidence="1" type="primary">eccD</name>
    <name evidence="1" type="ORF">OED52_15075</name>
</gene>
<accession>A0ACD4DD97</accession>
<evidence type="ECO:0000313" key="1">
    <source>
        <dbReference type="EMBL" id="UYP17982.1"/>
    </source>
</evidence>
<dbReference type="EMBL" id="CP107551">
    <property type="protein sequence ID" value="UYP17982.1"/>
    <property type="molecule type" value="Genomic_DNA"/>
</dbReference>
<keyword evidence="2" id="KW-1185">Reference proteome</keyword>
<protein>
    <submittedName>
        <fullName evidence="1">Type VII secretion integral membrane protein EccD</fullName>
    </submittedName>
</protein>